<evidence type="ECO:0008006" key="4">
    <source>
        <dbReference type="Google" id="ProtNLM"/>
    </source>
</evidence>
<gene>
    <name evidence="2" type="ORF">SAMN06265355_113209</name>
</gene>
<evidence type="ECO:0000256" key="1">
    <source>
        <dbReference type="SAM" id="Phobius"/>
    </source>
</evidence>
<feature type="transmembrane region" description="Helical" evidence="1">
    <location>
        <begin position="167"/>
        <end position="185"/>
    </location>
</feature>
<evidence type="ECO:0000313" key="3">
    <source>
        <dbReference type="Proteomes" id="UP000198420"/>
    </source>
</evidence>
<keyword evidence="1" id="KW-0472">Membrane</keyword>
<feature type="transmembrane region" description="Helical" evidence="1">
    <location>
        <begin position="210"/>
        <end position="230"/>
    </location>
</feature>
<proteinExistence type="predicted"/>
<sequence length="239" mass="23988">MIGLLRGELLKSVTTRAVWGFAAGGTAFAALNAVLVAVASGTLDEVPEKKEALSGFPVLLLLWGLVGAAGEYRQRTAAPTALVARRGRGTVLAVRIAAYALTGLGLALLVNAVAVGVALPLLADQPGPDLTSGQAAEVVAGNVSALVLATVLGAALGALIRSPVVGAVVLLILALVVQPLVSGAWERAANLSPFGAADIMTGGTHDTTLTVTQAGAVLAIWAVLAVLVAVEGERRRDLA</sequence>
<feature type="transmembrane region" description="Helical" evidence="1">
    <location>
        <begin position="52"/>
        <end position="72"/>
    </location>
</feature>
<accession>A0A239D215</accession>
<organism evidence="2 3">
    <name type="scientific">Actinomadura mexicana</name>
    <dbReference type="NCBI Taxonomy" id="134959"/>
    <lineage>
        <taxon>Bacteria</taxon>
        <taxon>Bacillati</taxon>
        <taxon>Actinomycetota</taxon>
        <taxon>Actinomycetes</taxon>
        <taxon>Streptosporangiales</taxon>
        <taxon>Thermomonosporaceae</taxon>
        <taxon>Actinomadura</taxon>
    </lineage>
</organism>
<feature type="transmembrane region" description="Helical" evidence="1">
    <location>
        <begin position="139"/>
        <end position="160"/>
    </location>
</feature>
<name>A0A239D215_9ACTN</name>
<evidence type="ECO:0000313" key="2">
    <source>
        <dbReference type="EMBL" id="SNS25643.1"/>
    </source>
</evidence>
<keyword evidence="1" id="KW-1133">Transmembrane helix</keyword>
<dbReference type="Proteomes" id="UP000198420">
    <property type="component" value="Unassembled WGS sequence"/>
</dbReference>
<protein>
    <recommendedName>
        <fullName evidence="4">ABC-2 family transporter protein</fullName>
    </recommendedName>
</protein>
<reference evidence="3" key="1">
    <citation type="submission" date="2017-06" db="EMBL/GenBank/DDBJ databases">
        <authorList>
            <person name="Varghese N."/>
            <person name="Submissions S."/>
        </authorList>
    </citation>
    <scope>NUCLEOTIDE SEQUENCE [LARGE SCALE GENOMIC DNA]</scope>
    <source>
        <strain evidence="3">DSM 44485</strain>
    </source>
</reference>
<feature type="transmembrane region" description="Helical" evidence="1">
    <location>
        <begin position="92"/>
        <end position="119"/>
    </location>
</feature>
<dbReference type="EMBL" id="FZNP01000013">
    <property type="protein sequence ID" value="SNS25643.1"/>
    <property type="molecule type" value="Genomic_DNA"/>
</dbReference>
<feature type="transmembrane region" description="Helical" evidence="1">
    <location>
        <begin position="21"/>
        <end position="40"/>
    </location>
</feature>
<dbReference type="AlphaFoldDB" id="A0A239D215"/>
<keyword evidence="1" id="KW-0812">Transmembrane</keyword>
<dbReference type="RefSeq" id="WP_089315181.1">
    <property type="nucleotide sequence ID" value="NZ_FZNP01000013.1"/>
</dbReference>
<keyword evidence="3" id="KW-1185">Reference proteome</keyword>